<dbReference type="OrthoDB" id="6400237at2"/>
<accession>A0A5R9IKW4</accession>
<dbReference type="Proteomes" id="UP000307790">
    <property type="component" value="Unassembled WGS sequence"/>
</dbReference>
<keyword evidence="1" id="KW-0472">Membrane</keyword>
<proteinExistence type="predicted"/>
<reference evidence="2 3" key="1">
    <citation type="submission" date="2019-05" db="EMBL/GenBank/DDBJ databases">
        <title>Genome sequences of Thalassotalea litorea 1K03283.</title>
        <authorList>
            <person name="Zhang D."/>
        </authorList>
    </citation>
    <scope>NUCLEOTIDE SEQUENCE [LARGE SCALE GENOMIC DNA]</scope>
    <source>
        <strain evidence="2 3">MCCC 1K03283</strain>
    </source>
</reference>
<evidence type="ECO:0000256" key="1">
    <source>
        <dbReference type="SAM" id="Phobius"/>
    </source>
</evidence>
<keyword evidence="1" id="KW-1133">Transmembrane helix</keyword>
<keyword evidence="1" id="KW-0812">Transmembrane</keyword>
<dbReference type="RefSeq" id="WP_138319040.1">
    <property type="nucleotide sequence ID" value="NZ_VCBC01000005.1"/>
</dbReference>
<feature type="transmembrane region" description="Helical" evidence="1">
    <location>
        <begin position="112"/>
        <end position="134"/>
    </location>
</feature>
<feature type="transmembrane region" description="Helical" evidence="1">
    <location>
        <begin position="47"/>
        <end position="67"/>
    </location>
</feature>
<sequence>MKLFRILILSLCIGYCYANLIMAFELPVVKQLEHWIAGQMDNQEIPWKLYSGVLIAAIVPFVCAYLYARSQIVLVSVLSVVLAVHFVGNRQSNLWDPSGVMTFFEPLNANSVSLSTFVYLGLIIFWPLVFVALIQKIDKAVN</sequence>
<gene>
    <name evidence="2" type="ORF">FE810_05440</name>
</gene>
<feature type="transmembrane region" description="Helical" evidence="1">
    <location>
        <begin position="72"/>
        <end position="92"/>
    </location>
</feature>
<evidence type="ECO:0000313" key="2">
    <source>
        <dbReference type="EMBL" id="TLU66164.1"/>
    </source>
</evidence>
<keyword evidence="3" id="KW-1185">Reference proteome</keyword>
<dbReference type="AlphaFoldDB" id="A0A5R9IKW4"/>
<organism evidence="2 3">
    <name type="scientific">Thalassotalea litorea</name>
    <dbReference type="NCBI Taxonomy" id="2020715"/>
    <lineage>
        <taxon>Bacteria</taxon>
        <taxon>Pseudomonadati</taxon>
        <taxon>Pseudomonadota</taxon>
        <taxon>Gammaproteobacteria</taxon>
        <taxon>Alteromonadales</taxon>
        <taxon>Colwelliaceae</taxon>
        <taxon>Thalassotalea</taxon>
    </lineage>
</organism>
<dbReference type="EMBL" id="VCBC01000005">
    <property type="protein sequence ID" value="TLU66164.1"/>
    <property type="molecule type" value="Genomic_DNA"/>
</dbReference>
<comment type="caution">
    <text evidence="2">The sequence shown here is derived from an EMBL/GenBank/DDBJ whole genome shotgun (WGS) entry which is preliminary data.</text>
</comment>
<protein>
    <submittedName>
        <fullName evidence="2">Uncharacterized protein</fullName>
    </submittedName>
</protein>
<evidence type="ECO:0000313" key="3">
    <source>
        <dbReference type="Proteomes" id="UP000307790"/>
    </source>
</evidence>
<name>A0A5R9IKW4_9GAMM</name>